<dbReference type="InterPro" id="IPR015915">
    <property type="entry name" value="Kelch-typ_b-propeller"/>
</dbReference>
<reference evidence="3 4" key="1">
    <citation type="journal article" date="2018" name="Evol. Lett.">
        <title>Horizontal gene cluster transfer increased hallucinogenic mushroom diversity.</title>
        <authorList>
            <person name="Reynolds H.T."/>
            <person name="Vijayakumar V."/>
            <person name="Gluck-Thaler E."/>
            <person name="Korotkin H.B."/>
            <person name="Matheny P.B."/>
            <person name="Slot J.C."/>
        </authorList>
    </citation>
    <scope>NUCLEOTIDE SEQUENCE [LARGE SCALE GENOMIC DNA]</scope>
    <source>
        <strain evidence="3 4">2629</strain>
    </source>
</reference>
<dbReference type="CDD" id="cd12087">
    <property type="entry name" value="TM_EGFR-like"/>
    <property type="match status" value="1"/>
</dbReference>
<feature type="region of interest" description="Disordered" evidence="1">
    <location>
        <begin position="520"/>
        <end position="608"/>
    </location>
</feature>
<dbReference type="STRING" id="181874.A0A409VE67"/>
<evidence type="ECO:0000256" key="1">
    <source>
        <dbReference type="SAM" id="MobiDB-lite"/>
    </source>
</evidence>
<feature type="compositionally biased region" description="Pro residues" evidence="1">
    <location>
        <begin position="885"/>
        <end position="902"/>
    </location>
</feature>
<evidence type="ECO:0008006" key="5">
    <source>
        <dbReference type="Google" id="ProtNLM"/>
    </source>
</evidence>
<evidence type="ECO:0000313" key="4">
    <source>
        <dbReference type="Proteomes" id="UP000284842"/>
    </source>
</evidence>
<feature type="region of interest" description="Disordered" evidence="1">
    <location>
        <begin position="335"/>
        <end position="373"/>
    </location>
</feature>
<feature type="compositionally biased region" description="Polar residues" evidence="1">
    <location>
        <begin position="639"/>
        <end position="662"/>
    </location>
</feature>
<dbReference type="OrthoDB" id="432528at2759"/>
<dbReference type="SUPFAM" id="SSF117281">
    <property type="entry name" value="Kelch motif"/>
    <property type="match status" value="1"/>
</dbReference>
<organism evidence="3 4">
    <name type="scientific">Panaeolus cyanescens</name>
    <dbReference type="NCBI Taxonomy" id="181874"/>
    <lineage>
        <taxon>Eukaryota</taxon>
        <taxon>Fungi</taxon>
        <taxon>Dikarya</taxon>
        <taxon>Basidiomycota</taxon>
        <taxon>Agaricomycotina</taxon>
        <taxon>Agaricomycetes</taxon>
        <taxon>Agaricomycetidae</taxon>
        <taxon>Agaricales</taxon>
        <taxon>Agaricineae</taxon>
        <taxon>Galeropsidaceae</taxon>
        <taxon>Panaeolus</taxon>
    </lineage>
</organism>
<feature type="transmembrane region" description="Helical" evidence="2">
    <location>
        <begin position="379"/>
        <end position="404"/>
    </location>
</feature>
<feature type="region of interest" description="Disordered" evidence="1">
    <location>
        <begin position="734"/>
        <end position="804"/>
    </location>
</feature>
<feature type="compositionally biased region" description="Polar residues" evidence="1">
    <location>
        <begin position="681"/>
        <end position="693"/>
    </location>
</feature>
<dbReference type="PANTHER" id="PTHR46175">
    <property type="entry name" value="BACTERIOOPSIN TRANSCRIPTIONAL ACTIVATOR"/>
    <property type="match status" value="1"/>
</dbReference>
<keyword evidence="2" id="KW-0812">Transmembrane</keyword>
<feature type="compositionally biased region" description="Low complexity" evidence="1">
    <location>
        <begin position="903"/>
        <end position="919"/>
    </location>
</feature>
<feature type="region of interest" description="Disordered" evidence="1">
    <location>
        <begin position="827"/>
        <end position="850"/>
    </location>
</feature>
<feature type="compositionally biased region" description="Low complexity" evidence="1">
    <location>
        <begin position="869"/>
        <end position="884"/>
    </location>
</feature>
<dbReference type="AlphaFoldDB" id="A0A409VE67"/>
<feature type="compositionally biased region" description="Polar residues" evidence="1">
    <location>
        <begin position="353"/>
        <end position="364"/>
    </location>
</feature>
<feature type="compositionally biased region" description="Low complexity" evidence="1">
    <location>
        <begin position="335"/>
        <end position="352"/>
    </location>
</feature>
<dbReference type="Proteomes" id="UP000284842">
    <property type="component" value="Unassembled WGS sequence"/>
</dbReference>
<feature type="compositionally biased region" description="Low complexity" evidence="1">
    <location>
        <begin position="775"/>
        <end position="785"/>
    </location>
</feature>
<evidence type="ECO:0000313" key="3">
    <source>
        <dbReference type="EMBL" id="PPQ63850.1"/>
    </source>
</evidence>
<dbReference type="InterPro" id="IPR037293">
    <property type="entry name" value="Gal_Oxidase_central_sf"/>
</dbReference>
<gene>
    <name evidence="3" type="ORF">CVT24_009063</name>
</gene>
<keyword evidence="4" id="KW-1185">Reference proteome</keyword>
<evidence type="ECO:0000256" key="2">
    <source>
        <dbReference type="SAM" id="Phobius"/>
    </source>
</evidence>
<feature type="compositionally biased region" description="Polar residues" evidence="1">
    <location>
        <begin position="762"/>
        <end position="774"/>
    </location>
</feature>
<accession>A0A409VE67</accession>
<keyword evidence="2" id="KW-0472">Membrane</keyword>
<proteinExistence type="predicted"/>
<dbReference type="Pfam" id="PF24681">
    <property type="entry name" value="Kelch_KLHDC2_KLHL20_DRC7"/>
    <property type="match status" value="1"/>
</dbReference>
<dbReference type="Gene3D" id="2.130.10.80">
    <property type="entry name" value="Galactose oxidase/kelch, beta-propeller"/>
    <property type="match status" value="1"/>
</dbReference>
<protein>
    <recommendedName>
        <fullName evidence="5">Galactose oxidase</fullName>
    </recommendedName>
</protein>
<sequence>MQKALFVHGGKVDQSNQFSYTAAPNVNDVLYLPLSNSFPVASPPWELVNSATNQSTIQGPAISWHTLSAFNTTHALLFGGLPGPNSQTVTLDAPDSAALIDLSSPTNPQWQPQRSSWAGQPNRRIRHSTATAPSGNVYVFGGEKADGSQNGLAEYFLFNPRIPSFTAVSAPPDSPRDFYGHATIVLPDGRIILLGGYSQSAGALTPFSTLRVYDTKQPSPQWELVSTETTNFPAPRMAFASTILPGKRILIHGGSDSLLQNNMEDGWILDTNADPMSWSRVDALSQIGARRDHFVVAVGNQTIFGFGYLNNGPAPAALQIFDFSTNSYVDTFTPPSSSIPVTPTLPTVSLPTQTNPTGGDQPNTGDGDGKNPTKEKAKAVAAIVLGVVFGLVALVVIVGSVAYYRRRKRQEALAQRRRFFTLDGDEDDNESQHLDGTIPQVAMHDPVPTSSRFTNEHGILSSLGIAGALSMASKLKRTKTTYERRDMLADEDSQSLGHWYLYNARGGDGTGGSTWSLNSIFGGEGKKKSRDTSSASGYDMRDIRGQGSDPFADSAAAVGREEQTGFISGVPPGLPSGYHDPFADPTPDVDDGSINSKPSDDSHVPIYGTMGPTIRHISPVSALPPLRTGLPLTGYSGLPATTSTNGSQSSLTAVTPQTYTSRNSHSDNDLSRLNDSSLSHKTSNTSFDTSRSPPRSPVLTGSAIIGSTPSSHPIKRSDTWWARFARNNLLDRRSSDASRHHFDIRDPQPPPRLGAIEELSLRDTTTSPQHTPQGSSPDSTLSDSSGNRPSKIGSMYPQPPKSISSLRTANTEQIEYMAGKMDVVQRLKSTSSRHGTDSLGSTGGLSVESSSSGYDAYVNEYGQNSILFDSPIDDSTTPTSSYAPHLPPLPFALPRTTSPPPRGGASSPPVSSSGGVASRIQAFEKKMSADNGNEDGKRRTKVDYGLVPRASLFIANPDHRLSTSSS</sequence>
<dbReference type="InParanoid" id="A0A409VE67"/>
<feature type="region of interest" description="Disordered" evidence="1">
    <location>
        <begin position="869"/>
        <end position="942"/>
    </location>
</feature>
<feature type="region of interest" description="Disordered" evidence="1">
    <location>
        <begin position="637"/>
        <end position="714"/>
    </location>
</feature>
<dbReference type="PANTHER" id="PTHR46175:SF4">
    <property type="entry name" value="BACTERIOOPSIN TRANSCRIPTIONAL ACTIVATOR"/>
    <property type="match status" value="1"/>
</dbReference>
<name>A0A409VE67_9AGAR</name>
<comment type="caution">
    <text evidence="3">The sequence shown here is derived from an EMBL/GenBank/DDBJ whole genome shotgun (WGS) entry which is preliminary data.</text>
</comment>
<feature type="region of interest" description="Disordered" evidence="1">
    <location>
        <begin position="424"/>
        <end position="454"/>
    </location>
</feature>
<dbReference type="EMBL" id="NHTK01006107">
    <property type="protein sequence ID" value="PPQ63850.1"/>
    <property type="molecule type" value="Genomic_DNA"/>
</dbReference>
<keyword evidence="2" id="KW-1133">Transmembrane helix</keyword>
<feature type="compositionally biased region" description="Low complexity" evidence="1">
    <location>
        <begin position="837"/>
        <end position="850"/>
    </location>
</feature>
<feature type="compositionally biased region" description="Basic and acidic residues" evidence="1">
    <location>
        <begin position="734"/>
        <end position="746"/>
    </location>
</feature>
<dbReference type="Gene3D" id="2.120.10.80">
    <property type="entry name" value="Kelch-type beta propeller"/>
    <property type="match status" value="1"/>
</dbReference>